<dbReference type="SUPFAM" id="SSF52540">
    <property type="entry name" value="P-loop containing nucleoside triphosphate hydrolases"/>
    <property type="match status" value="1"/>
</dbReference>
<dbReference type="Pfam" id="PF13635">
    <property type="entry name" value="DUF4143"/>
    <property type="match status" value="1"/>
</dbReference>
<dbReference type="Pfam" id="PF13173">
    <property type="entry name" value="AAA_14"/>
    <property type="match status" value="1"/>
</dbReference>
<dbReference type="InterPro" id="IPR025420">
    <property type="entry name" value="DUF4143"/>
</dbReference>
<protein>
    <submittedName>
        <fullName evidence="3">ATPase</fullName>
    </submittedName>
</protein>
<dbReference type="InterPro" id="IPR041682">
    <property type="entry name" value="AAA_14"/>
</dbReference>
<evidence type="ECO:0000259" key="2">
    <source>
        <dbReference type="Pfam" id="PF13635"/>
    </source>
</evidence>
<keyword evidence="4" id="KW-1185">Reference proteome</keyword>
<dbReference type="Proteomes" id="UP000243002">
    <property type="component" value="Unassembled WGS sequence"/>
</dbReference>
<comment type="caution">
    <text evidence="3">The sequence shown here is derived from an EMBL/GenBank/DDBJ whole genome shotgun (WGS) entry which is preliminary data.</text>
</comment>
<organism evidence="3 4">
    <name type="scientific">Cyanobium usitatum str. Tous</name>
    <dbReference type="NCBI Taxonomy" id="2116684"/>
    <lineage>
        <taxon>Bacteria</taxon>
        <taxon>Bacillati</taxon>
        <taxon>Cyanobacteriota</taxon>
        <taxon>Cyanophyceae</taxon>
        <taxon>Synechococcales</taxon>
        <taxon>Prochlorococcaceae</taxon>
        <taxon>Cyanobium</taxon>
    </lineage>
</organism>
<evidence type="ECO:0000259" key="1">
    <source>
        <dbReference type="Pfam" id="PF13173"/>
    </source>
</evidence>
<proteinExistence type="predicted"/>
<dbReference type="AlphaFoldDB" id="A0A2P7MZJ8"/>
<dbReference type="EMBL" id="PXXO01000003">
    <property type="protein sequence ID" value="PSJ06648.1"/>
    <property type="molecule type" value="Genomic_DNA"/>
</dbReference>
<evidence type="ECO:0000313" key="4">
    <source>
        <dbReference type="Proteomes" id="UP000243002"/>
    </source>
</evidence>
<sequence>MAAVRRFLQPPPGSFFLFGPRGTGKSTWLAQVFPEALRLDLLAPDVLRAYQARPERLAELIAAAGKTAHTVVIDEIQKAPQLLDVVHALVEQRRDLRFVLTGSSARKLRHGAANLLGGRLVAVHMGPFMAAELGDCFDLMRAQTNGLVPLVWQAVDPQATLAAYASLYLQEEVQAEALVRQIGDFARFLEVISFSQGSLLNLANLAREAEIPRKRAESYLGILEDLLISFRLPVFQRRAQRQLVQHQKFFCFDAGVFRSLRPRGPLDAPEEIGGIALESLVAQHLRALCQLRAGGAQLSFWRTRSGLEVDFVVYGPGLFMAIEVKHSSRIDRSDLKALRAFGEDYPEAERLLLSFCPEPLLIDGIRCEPLEAWLRQLRP</sequence>
<reference evidence="3 4" key="1">
    <citation type="journal article" date="2018" name="Environ. Microbiol.">
        <title>Ecological and genomic features of two widespread freshwater picocyanobacteria.</title>
        <authorList>
            <person name="Cabello-Yeves P.J."/>
            <person name="Picazo A."/>
            <person name="Camacho A."/>
            <person name="Callieri C."/>
            <person name="Rosselli R."/>
            <person name="Roda-Garcia J.J."/>
            <person name="Coutinho F.H."/>
            <person name="Rodriguez-Valera F."/>
        </authorList>
    </citation>
    <scope>NUCLEOTIDE SEQUENCE [LARGE SCALE GENOMIC DNA]</scope>
    <source>
        <strain evidence="3 4">Tous</strain>
    </source>
</reference>
<dbReference type="InterPro" id="IPR027417">
    <property type="entry name" value="P-loop_NTPase"/>
</dbReference>
<accession>A0A2P7MZJ8</accession>
<name>A0A2P7MZJ8_9CYAN</name>
<feature type="domain" description="DUF4143" evidence="2">
    <location>
        <begin position="171"/>
        <end position="326"/>
    </location>
</feature>
<gene>
    <name evidence="3" type="ORF">C7K55_04170</name>
</gene>
<feature type="domain" description="AAA" evidence="1">
    <location>
        <begin position="15"/>
        <end position="133"/>
    </location>
</feature>
<dbReference type="Gene3D" id="3.40.50.300">
    <property type="entry name" value="P-loop containing nucleotide triphosphate hydrolases"/>
    <property type="match status" value="1"/>
</dbReference>
<evidence type="ECO:0000313" key="3">
    <source>
        <dbReference type="EMBL" id="PSJ06648.1"/>
    </source>
</evidence>
<dbReference type="PANTHER" id="PTHR43566">
    <property type="entry name" value="CONSERVED PROTEIN"/>
    <property type="match status" value="1"/>
</dbReference>
<dbReference type="PANTHER" id="PTHR43566:SF2">
    <property type="entry name" value="DUF4143 DOMAIN-CONTAINING PROTEIN"/>
    <property type="match status" value="1"/>
</dbReference>
<dbReference type="OrthoDB" id="9801684at2"/>